<sequence length="994" mass="110697">MVDQANSQKDITGKVLNEVGEPIPGASILVEGSSRGVITDLDGIFTIKVSPTDKLIVSFLGMESQTITVGNQTNLVVKMAPKVAELSEVTVVAYGKQRKASVIGAINTISTSELKTPVGKLSSGLAGQLAGLVVMQRSGEPGAGADFWIRGINTFGANNKPLVLVDGIERELDLVDPEDIASFSILKDATATALYGVRGANGIVLITTKRGSESKPRISAKVEYGMASPTRLPELANASQWIDYYNDINLEASGRLAIQPSEKAMYLNGTDPDLYPNVDWMKTIFKDRSHSIRSNVSVTGGSPKVRYYVGGSYYSEGSIMNMADKSRYDASMNYSKFNFRTNIDINITSSTELGLSLSNQYEITNRPGADLADLYAYTILTTPVSIPTVYSDGTISRPAVGYNPYSMLNQTGYSQEFANNAQSLLSLTQDFSEFITPGLKANIKFSWDAYNGSILNRKISPSTYYATGRDKDGKLQFVKNNDGSDYMTLVRSNSGSRTINLEASVNYDRLFDEKHRVGAMFLFNMRDYTDNFPANYIAAFAYKNIGIAGRATYSYKDKYFAEFNFGYNGSENFAPDKRFGFFPSYAIGYMISNEDFWDNLRKTIHLLKLKGSYGHIGNDQIGGNRRFAFNSEMNSYTSGYRFGLIPSDLPGVATGIPGNPNVSWEKATKGNVGFEIGFFDKLKLQMDYFYEKRSGIYIQQQSVPSIVGLNVTQYVNLGEMENRGIDASLEYEQRFKDWYWSARANFTYNRNEMLYDDKPTPIWAYQSAVGFPYNQQRGLIALGLFESEEDIANSPVHTFSTVRPGDIKYKDINGDNIIDAYDQVAIGYTDVPQINYGFGFSAGWKGFDLSLFFQGVGNVTRIIGGSAFYGASDNIFNRGQIYADVAEKRWTVDNPDPNALYPRLSLSKVENNLQPSTFWQRDMSFLRLKNAEIGYTLPKDLYTQWGISTIRLYMQGVNLLTFSKFKLWDPELASDYGNVYPQMRTVTFGLNINF</sequence>
<evidence type="ECO:0000259" key="2">
    <source>
        <dbReference type="Pfam" id="PF07715"/>
    </source>
</evidence>
<reference evidence="3" key="1">
    <citation type="submission" date="2022-12" db="EMBL/GenBank/DDBJ databases">
        <title>Phocaeicola acetigenes sp. nov., isolated feces from a healthy human.</title>
        <authorList>
            <person name="Do H."/>
            <person name="Ha Y.B."/>
            <person name="Kim J.-S."/>
            <person name="Suh M.K."/>
            <person name="Kim H.S."/>
            <person name="Lee J.-S."/>
        </authorList>
    </citation>
    <scope>NUCLEOTIDE SEQUENCE</scope>
    <source>
        <strain evidence="3">KGMB11183</strain>
    </source>
</reference>
<dbReference type="NCBIfam" id="TIGR04057">
    <property type="entry name" value="SusC_RagA_signa"/>
    <property type="match status" value="1"/>
</dbReference>
<keyword evidence="1" id="KW-0998">Cell outer membrane</keyword>
<accession>A0ABT4PKA3</accession>
<protein>
    <submittedName>
        <fullName evidence="3">TonB-dependent receptor</fullName>
    </submittedName>
</protein>
<keyword evidence="1" id="KW-0812">Transmembrane</keyword>
<proteinExistence type="inferred from homology"/>
<comment type="similarity">
    <text evidence="1">Belongs to the TonB-dependent receptor family.</text>
</comment>
<dbReference type="Pfam" id="PF07715">
    <property type="entry name" value="Plug"/>
    <property type="match status" value="1"/>
</dbReference>
<evidence type="ECO:0000313" key="3">
    <source>
        <dbReference type="EMBL" id="MCZ8373463.1"/>
    </source>
</evidence>
<dbReference type="NCBIfam" id="TIGR04056">
    <property type="entry name" value="OMP_RagA_SusC"/>
    <property type="match status" value="1"/>
</dbReference>
<dbReference type="InterPro" id="IPR023997">
    <property type="entry name" value="TonB-dep_OMP_SusC/RagA_CS"/>
</dbReference>
<comment type="caution">
    <text evidence="3">The sequence shown here is derived from an EMBL/GenBank/DDBJ whole genome shotgun (WGS) entry which is preliminary data.</text>
</comment>
<feature type="domain" description="TonB-dependent receptor plug" evidence="2">
    <location>
        <begin position="100"/>
        <end position="203"/>
    </location>
</feature>
<dbReference type="SUPFAM" id="SSF49464">
    <property type="entry name" value="Carboxypeptidase regulatory domain-like"/>
    <property type="match status" value="1"/>
</dbReference>
<name>A0ABT4PKA3_9BACT</name>
<organism evidence="3 4">
    <name type="scientific">Phocaeicola acetigenes</name>
    <dbReference type="NCBI Taxonomy" id="3016083"/>
    <lineage>
        <taxon>Bacteria</taxon>
        <taxon>Pseudomonadati</taxon>
        <taxon>Bacteroidota</taxon>
        <taxon>Bacteroidia</taxon>
        <taxon>Bacteroidales</taxon>
        <taxon>Bacteroidaceae</taxon>
        <taxon>Phocaeicola</taxon>
    </lineage>
</organism>
<evidence type="ECO:0000313" key="4">
    <source>
        <dbReference type="Proteomes" id="UP001141933"/>
    </source>
</evidence>
<dbReference type="InterPro" id="IPR037066">
    <property type="entry name" value="Plug_dom_sf"/>
</dbReference>
<dbReference type="SUPFAM" id="SSF56935">
    <property type="entry name" value="Porins"/>
    <property type="match status" value="1"/>
</dbReference>
<keyword evidence="1" id="KW-0813">Transport</keyword>
<comment type="subcellular location">
    <subcellularLocation>
        <location evidence="1">Cell outer membrane</location>
        <topology evidence="1">Multi-pass membrane protein</topology>
    </subcellularLocation>
</comment>
<dbReference type="PROSITE" id="PS52016">
    <property type="entry name" value="TONB_DEPENDENT_REC_3"/>
    <property type="match status" value="1"/>
</dbReference>
<dbReference type="InterPro" id="IPR039426">
    <property type="entry name" value="TonB-dep_rcpt-like"/>
</dbReference>
<dbReference type="Proteomes" id="UP001141933">
    <property type="component" value="Unassembled WGS sequence"/>
</dbReference>
<dbReference type="Gene3D" id="2.60.40.1120">
    <property type="entry name" value="Carboxypeptidase-like, regulatory domain"/>
    <property type="match status" value="1"/>
</dbReference>
<gene>
    <name evidence="3" type="ORF">O6P32_12230</name>
</gene>
<keyword evidence="1" id="KW-0472">Membrane</keyword>
<dbReference type="EMBL" id="JAPZVM010000012">
    <property type="protein sequence ID" value="MCZ8373463.1"/>
    <property type="molecule type" value="Genomic_DNA"/>
</dbReference>
<evidence type="ECO:0000256" key="1">
    <source>
        <dbReference type="PROSITE-ProRule" id="PRU01360"/>
    </source>
</evidence>
<keyword evidence="1" id="KW-1134">Transmembrane beta strand</keyword>
<dbReference type="Pfam" id="PF13715">
    <property type="entry name" value="CarbopepD_reg_2"/>
    <property type="match status" value="1"/>
</dbReference>
<keyword evidence="4" id="KW-1185">Reference proteome</keyword>
<dbReference type="Gene3D" id="2.170.130.10">
    <property type="entry name" value="TonB-dependent receptor, plug domain"/>
    <property type="match status" value="1"/>
</dbReference>
<dbReference type="InterPro" id="IPR012910">
    <property type="entry name" value="Plug_dom"/>
</dbReference>
<dbReference type="InterPro" id="IPR023996">
    <property type="entry name" value="TonB-dep_OMP_SusC/RagA"/>
</dbReference>
<dbReference type="InterPro" id="IPR008969">
    <property type="entry name" value="CarboxyPept-like_regulatory"/>
</dbReference>
<keyword evidence="3" id="KW-0675">Receptor</keyword>